<proteinExistence type="predicted"/>
<name>A0ACB9MVY8_BAUVA</name>
<gene>
    <name evidence="1" type="ORF">L6164_020596</name>
</gene>
<protein>
    <submittedName>
        <fullName evidence="1">Uncharacterized protein</fullName>
    </submittedName>
</protein>
<reference evidence="1 2" key="1">
    <citation type="journal article" date="2022" name="DNA Res.">
        <title>Chromosomal-level genome assembly of the orchid tree Bauhinia variegata (Leguminosae; Cercidoideae) supports the allotetraploid origin hypothesis of Bauhinia.</title>
        <authorList>
            <person name="Zhong Y."/>
            <person name="Chen Y."/>
            <person name="Zheng D."/>
            <person name="Pang J."/>
            <person name="Liu Y."/>
            <person name="Luo S."/>
            <person name="Meng S."/>
            <person name="Qian L."/>
            <person name="Wei D."/>
            <person name="Dai S."/>
            <person name="Zhou R."/>
        </authorList>
    </citation>
    <scope>NUCLEOTIDE SEQUENCE [LARGE SCALE GENOMIC DNA]</scope>
    <source>
        <strain evidence="1">BV-YZ2020</strain>
    </source>
</reference>
<evidence type="ECO:0000313" key="1">
    <source>
        <dbReference type="EMBL" id="KAI4328223.1"/>
    </source>
</evidence>
<accession>A0ACB9MVY8</accession>
<dbReference type="EMBL" id="CM039433">
    <property type="protein sequence ID" value="KAI4328223.1"/>
    <property type="molecule type" value="Genomic_DNA"/>
</dbReference>
<evidence type="ECO:0000313" key="2">
    <source>
        <dbReference type="Proteomes" id="UP000828941"/>
    </source>
</evidence>
<keyword evidence="2" id="KW-1185">Reference proteome</keyword>
<organism evidence="1 2">
    <name type="scientific">Bauhinia variegata</name>
    <name type="common">Purple orchid tree</name>
    <name type="synonym">Phanera variegata</name>
    <dbReference type="NCBI Taxonomy" id="167791"/>
    <lineage>
        <taxon>Eukaryota</taxon>
        <taxon>Viridiplantae</taxon>
        <taxon>Streptophyta</taxon>
        <taxon>Embryophyta</taxon>
        <taxon>Tracheophyta</taxon>
        <taxon>Spermatophyta</taxon>
        <taxon>Magnoliopsida</taxon>
        <taxon>eudicotyledons</taxon>
        <taxon>Gunneridae</taxon>
        <taxon>Pentapetalae</taxon>
        <taxon>rosids</taxon>
        <taxon>fabids</taxon>
        <taxon>Fabales</taxon>
        <taxon>Fabaceae</taxon>
        <taxon>Cercidoideae</taxon>
        <taxon>Cercideae</taxon>
        <taxon>Bauhiniinae</taxon>
        <taxon>Bauhinia</taxon>
    </lineage>
</organism>
<dbReference type="Proteomes" id="UP000828941">
    <property type="component" value="Chromosome 8"/>
</dbReference>
<sequence>MKQQQLALNKSRSIMQGVGITTLMVAVQCCDVGLNTIFKAATSKGMSNFVFIVYSNALAFCFLLPSTIIYHRKKAAPPITISLLRRVFVLSLVSYSVQTLTYTGIRYSSPTIASVMVDLTPAFTFMLAIIFRFEKLDLKLPSSQAKVIGTVVSITGALIVTLYKGMPLTSSSQPDTAILLSGTFLSKGSHRLLGCILLAAASFCLSLLFNVKTWIIKDYPAEMMVTTILRSFVAVLSAIAALIAERNPEAWILRPDMELLAIFYSAILVVSFGSILHLWACRKKGPVYVAMFTPLGMVIAVAMGVILLGDILYLGSMIGAAIISIGFYAVIWGQAQQEKMLNDKYETSNIVSSTSSAAPLLKNNCMHV</sequence>
<comment type="caution">
    <text evidence="1">The sequence shown here is derived from an EMBL/GenBank/DDBJ whole genome shotgun (WGS) entry which is preliminary data.</text>
</comment>